<dbReference type="PROSITE" id="PS51194">
    <property type="entry name" value="HELICASE_CTER"/>
    <property type="match status" value="1"/>
</dbReference>
<dbReference type="InterPro" id="IPR003711">
    <property type="entry name" value="CarD-like/TRCF_RID"/>
</dbReference>
<keyword evidence="5 13" id="KW-0378">Hydrolase</keyword>
<dbReference type="FunFam" id="3.40.50.300:FF:000546">
    <property type="entry name" value="Transcription-repair-coupling factor"/>
    <property type="match status" value="1"/>
</dbReference>
<dbReference type="HAMAP" id="MF_00969">
    <property type="entry name" value="TRCF"/>
    <property type="match status" value="1"/>
</dbReference>
<dbReference type="GO" id="GO:0003678">
    <property type="term" value="F:DNA helicase activity"/>
    <property type="evidence" value="ECO:0007669"/>
    <property type="project" value="TreeGrafter"/>
</dbReference>
<evidence type="ECO:0000256" key="1">
    <source>
        <dbReference type="ARBA" id="ARBA00004496"/>
    </source>
</evidence>
<evidence type="ECO:0000256" key="10">
    <source>
        <dbReference type="ARBA" id="ARBA00061104"/>
    </source>
</evidence>
<dbReference type="EMBL" id="JAUSVL010000001">
    <property type="protein sequence ID" value="MDQ0291818.1"/>
    <property type="molecule type" value="Genomic_DNA"/>
</dbReference>
<dbReference type="Pfam" id="PF03461">
    <property type="entry name" value="TRCF"/>
    <property type="match status" value="1"/>
</dbReference>
<evidence type="ECO:0000256" key="12">
    <source>
        <dbReference type="ARBA" id="ARBA00070128"/>
    </source>
</evidence>
<dbReference type="AlphaFoldDB" id="A0AAE3VKF0"/>
<evidence type="ECO:0000259" key="14">
    <source>
        <dbReference type="PROSITE" id="PS51192"/>
    </source>
</evidence>
<dbReference type="SUPFAM" id="SSF143517">
    <property type="entry name" value="TRCF domain-like"/>
    <property type="match status" value="1"/>
</dbReference>
<accession>A0AAE3VKF0</accession>
<feature type="domain" description="Helicase C-terminal" evidence="15">
    <location>
        <begin position="741"/>
        <end position="900"/>
    </location>
</feature>
<keyword evidence="7 13" id="KW-0067">ATP-binding</keyword>
<dbReference type="RefSeq" id="WP_307265156.1">
    <property type="nucleotide sequence ID" value="NZ_JAUSVL010000001.1"/>
</dbReference>
<gene>
    <name evidence="13" type="primary">mfd</name>
    <name evidence="16" type="ORF">J3R75_003925</name>
</gene>
<dbReference type="Gene3D" id="2.40.10.170">
    <property type="match status" value="1"/>
</dbReference>
<dbReference type="Gene3D" id="3.40.50.11180">
    <property type="match status" value="1"/>
</dbReference>
<dbReference type="InterPro" id="IPR004576">
    <property type="entry name" value="Mfd"/>
</dbReference>
<protein>
    <recommendedName>
        <fullName evidence="12 13">Transcription-repair-coupling factor</fullName>
        <shortName evidence="13">TRCF</shortName>
        <ecNumber evidence="13">3.6.4.-</ecNumber>
    </recommendedName>
</protein>
<dbReference type="InterPro" id="IPR047112">
    <property type="entry name" value="RecG/Mfd"/>
</dbReference>
<dbReference type="Gene3D" id="3.30.2060.10">
    <property type="entry name" value="Penicillin-binding protein 1b domain"/>
    <property type="match status" value="1"/>
</dbReference>
<dbReference type="SUPFAM" id="SSF52540">
    <property type="entry name" value="P-loop containing nucleoside triphosphate hydrolases"/>
    <property type="match status" value="4"/>
</dbReference>
<dbReference type="GO" id="GO:0005737">
    <property type="term" value="C:cytoplasm"/>
    <property type="evidence" value="ECO:0007669"/>
    <property type="project" value="UniProtKB-SubCell"/>
</dbReference>
<dbReference type="InterPro" id="IPR041471">
    <property type="entry name" value="UvrB_inter"/>
</dbReference>
<dbReference type="Pfam" id="PF02559">
    <property type="entry name" value="CarD_TRCF_RID"/>
    <property type="match status" value="1"/>
</dbReference>
<name>A0AAE3VKF0_9BACT</name>
<comment type="function">
    <text evidence="13">Couples transcription and DNA repair by recognizing RNA polymerase (RNAP) stalled at DNA lesions. Mediates ATP-dependent release of RNAP and its truncated transcript from the DNA, and recruitment of nucleotide excision repair machinery to the damaged site.</text>
</comment>
<dbReference type="PANTHER" id="PTHR47964:SF1">
    <property type="entry name" value="ATP-DEPENDENT DNA HELICASE HOMOLOG RECG, CHLOROPLASTIC"/>
    <property type="match status" value="1"/>
</dbReference>
<evidence type="ECO:0000256" key="4">
    <source>
        <dbReference type="ARBA" id="ARBA00022763"/>
    </source>
</evidence>
<dbReference type="CDD" id="cd17991">
    <property type="entry name" value="DEXHc_TRCF"/>
    <property type="match status" value="1"/>
</dbReference>
<keyword evidence="17" id="KW-1185">Reference proteome</keyword>
<dbReference type="SMART" id="SM00487">
    <property type="entry name" value="DEXDc"/>
    <property type="match status" value="1"/>
</dbReference>
<evidence type="ECO:0000256" key="6">
    <source>
        <dbReference type="ARBA" id="ARBA00022806"/>
    </source>
</evidence>
<dbReference type="GO" id="GO:0000716">
    <property type="term" value="P:transcription-coupled nucleotide-excision repair, DNA damage recognition"/>
    <property type="evidence" value="ECO:0007669"/>
    <property type="project" value="UniProtKB-UniRule"/>
</dbReference>
<dbReference type="SMART" id="SM00982">
    <property type="entry name" value="TRCF"/>
    <property type="match status" value="1"/>
</dbReference>
<dbReference type="NCBIfam" id="TIGR00580">
    <property type="entry name" value="mfd"/>
    <property type="match status" value="1"/>
</dbReference>
<comment type="similarity">
    <text evidence="11 13">In the C-terminal section; belongs to the helicase family. RecG subfamily.</text>
</comment>
<evidence type="ECO:0000256" key="2">
    <source>
        <dbReference type="ARBA" id="ARBA00022490"/>
    </source>
</evidence>
<dbReference type="SMART" id="SM01058">
    <property type="entry name" value="CarD_TRCF"/>
    <property type="match status" value="1"/>
</dbReference>
<dbReference type="GO" id="GO:0003684">
    <property type="term" value="F:damaged DNA binding"/>
    <property type="evidence" value="ECO:0007669"/>
    <property type="project" value="InterPro"/>
</dbReference>
<reference evidence="16" key="1">
    <citation type="submission" date="2023-07" db="EMBL/GenBank/DDBJ databases">
        <title>Genomic Encyclopedia of Type Strains, Phase IV (KMG-IV): sequencing the most valuable type-strain genomes for metagenomic binning, comparative biology and taxonomic classification.</title>
        <authorList>
            <person name="Goeker M."/>
        </authorList>
    </citation>
    <scope>NUCLEOTIDE SEQUENCE</scope>
    <source>
        <strain evidence="16">DSM 24202</strain>
    </source>
</reference>
<evidence type="ECO:0000313" key="16">
    <source>
        <dbReference type="EMBL" id="MDQ0291818.1"/>
    </source>
</evidence>
<dbReference type="InterPro" id="IPR014001">
    <property type="entry name" value="Helicase_ATP-bd"/>
</dbReference>
<dbReference type="GO" id="GO:0016787">
    <property type="term" value="F:hydrolase activity"/>
    <property type="evidence" value="ECO:0007669"/>
    <property type="project" value="UniProtKB-KW"/>
</dbReference>
<dbReference type="InterPro" id="IPR036101">
    <property type="entry name" value="CarD-like/TRCF_RID_sf"/>
</dbReference>
<comment type="subcellular location">
    <subcellularLocation>
        <location evidence="1 13">Cytoplasm</location>
    </subcellularLocation>
</comment>
<dbReference type="InterPro" id="IPR037235">
    <property type="entry name" value="TRCF-like_C_D7"/>
</dbReference>
<dbReference type="InterPro" id="IPR011545">
    <property type="entry name" value="DEAD/DEAH_box_helicase_dom"/>
</dbReference>
<evidence type="ECO:0000256" key="8">
    <source>
        <dbReference type="ARBA" id="ARBA00023125"/>
    </source>
</evidence>
<evidence type="ECO:0000256" key="3">
    <source>
        <dbReference type="ARBA" id="ARBA00022741"/>
    </source>
</evidence>
<keyword evidence="6 16" id="KW-0347">Helicase</keyword>
<proteinExistence type="inferred from homology"/>
<comment type="similarity">
    <text evidence="10 13">In the N-terminal section; belongs to the UvrB family.</text>
</comment>
<evidence type="ECO:0000256" key="9">
    <source>
        <dbReference type="ARBA" id="ARBA00023204"/>
    </source>
</evidence>
<evidence type="ECO:0000256" key="7">
    <source>
        <dbReference type="ARBA" id="ARBA00022840"/>
    </source>
</evidence>
<dbReference type="GO" id="GO:0005524">
    <property type="term" value="F:ATP binding"/>
    <property type="evidence" value="ECO:0007669"/>
    <property type="project" value="UniProtKB-UniRule"/>
</dbReference>
<sequence>MPAWRDILQKWARQARIPSGACRFALHDDELLPLAIGQLCLARATRLVVVAADSGRADNLAATLGSLLQLLGETRPVIPLPEVAPGRRQWVPENEAGRCAALDAALSGRNAIFVTTAAVLMSETITPKNYREQSFTLRKGMTISPDALAKKLVELDYDNEFEVQSPGEFARRGGIMDIYSPLYDAPVRLEFWGDDIDSMRFFLPDTQRSFRDAPELCVVPRGMAMLEDNAGAKARVHDFFADDLPLVLCAPDLIARHLGSYADTDTQIGWQDLVASAGNCVQLLTDGGDPALLADGGGSIVHTDAISLGAELASLLPELGDGAALWHWQQLRDNLLRWQRGGYKLVACCAGAGEVDRFREILHDDPLTRELPIVVEQHELDGGLLLPTARLVLLSDHEIFGRKGPRRRHRHVAYHQDAAMHDTIDLEDGALAVHVTQGICIFHGIRSLESGGEVQDVIDLEFADDARLYVPLQQAHLISRYLGAGKSTPSLSRIGGVSWRNAKKQAADAAWDLAAELLRIEAMREHAAGMAFKPQVEWERSFAGSFPYDETADQHDAIAAVLADMENPKPMDRLLCGDVGYGKTEVAMRAAFRAVLNGKQVAVLVPTTVLAQQHFENFRERMAEYPVRLEMLSRFRSKGEQNDIVRKLALGEIDIVIGTHRLLQADVQFSALGLLVIDEEQRFGVKDKQRFKALRANLDILTMTATPIPRTLYFSLSGIRNLSTIMTAPVDRLPVTTVVANFDKELIKEAVRREMEREGQVFFLYNRVQTIAKMLDVMKELVPDARCAIAHGQMSAGKLEDVIVRFIRKEIDVLICTTIIESGIDIPNANTIIIDRSDRFGLSELYQLRGRVGRHHRQAYAYLLLPPMGMLPENARQRLAAIRRYTHLGAGFKLALRDLEIRGAGNILGTEQSGHIAAVGFDLYCQLLKEAVQRLEKNSSADAPKDIDISFDRLSFATVAAPGKAAVAIPAAYVGDEGARVDCYKRLQNMTSLSELAVFQQELRDRFGQLPTSSEALLLLTKVRILARKKNVIRLQVRDRRLVIETPRGLVKDAKRQVPTLASDNGHEQLQDVVDALTRL</sequence>
<dbReference type="GO" id="GO:0006355">
    <property type="term" value="P:regulation of DNA-templated transcription"/>
    <property type="evidence" value="ECO:0007669"/>
    <property type="project" value="UniProtKB-UniRule"/>
</dbReference>
<dbReference type="Pfam" id="PF00271">
    <property type="entry name" value="Helicase_C"/>
    <property type="match status" value="1"/>
</dbReference>
<evidence type="ECO:0000313" key="17">
    <source>
        <dbReference type="Proteomes" id="UP001238163"/>
    </source>
</evidence>
<keyword evidence="8 13" id="KW-0238">DNA-binding</keyword>
<evidence type="ECO:0000259" key="15">
    <source>
        <dbReference type="PROSITE" id="PS51194"/>
    </source>
</evidence>
<dbReference type="Proteomes" id="UP001238163">
    <property type="component" value="Unassembled WGS sequence"/>
</dbReference>
<dbReference type="InterPro" id="IPR001650">
    <property type="entry name" value="Helicase_C-like"/>
</dbReference>
<comment type="caution">
    <text evidence="16">The sequence shown here is derived from an EMBL/GenBank/DDBJ whole genome shotgun (WGS) entry which is preliminary data.</text>
</comment>
<dbReference type="PROSITE" id="PS51192">
    <property type="entry name" value="HELICASE_ATP_BIND_1"/>
    <property type="match status" value="1"/>
</dbReference>
<dbReference type="PANTHER" id="PTHR47964">
    <property type="entry name" value="ATP-DEPENDENT DNA HELICASE HOMOLOG RECG, CHLOROPLASTIC"/>
    <property type="match status" value="1"/>
</dbReference>
<dbReference type="Pfam" id="PF17757">
    <property type="entry name" value="UvrB_inter"/>
    <property type="match status" value="1"/>
</dbReference>
<evidence type="ECO:0000256" key="11">
    <source>
        <dbReference type="ARBA" id="ARBA00061399"/>
    </source>
</evidence>
<dbReference type="InterPro" id="IPR027417">
    <property type="entry name" value="P-loop_NTPase"/>
</dbReference>
<dbReference type="Gene3D" id="3.90.1150.50">
    <property type="entry name" value="Transcription-repair-coupling factor, D7 domain"/>
    <property type="match status" value="1"/>
</dbReference>
<keyword evidence="2 13" id="KW-0963">Cytoplasm</keyword>
<dbReference type="Pfam" id="PF00270">
    <property type="entry name" value="DEAD"/>
    <property type="match status" value="1"/>
</dbReference>
<dbReference type="InterPro" id="IPR005118">
    <property type="entry name" value="TRCF_C"/>
</dbReference>
<keyword evidence="3 13" id="KW-0547">Nucleotide-binding</keyword>
<keyword evidence="4 13" id="KW-0227">DNA damage</keyword>
<feature type="domain" description="Helicase ATP-binding" evidence="14">
    <location>
        <begin position="564"/>
        <end position="725"/>
    </location>
</feature>
<keyword evidence="9 13" id="KW-0234">DNA repair</keyword>
<dbReference type="SUPFAM" id="SSF141259">
    <property type="entry name" value="CarD-like"/>
    <property type="match status" value="1"/>
</dbReference>
<evidence type="ECO:0000256" key="13">
    <source>
        <dbReference type="HAMAP-Rule" id="MF_00969"/>
    </source>
</evidence>
<dbReference type="SMART" id="SM00490">
    <property type="entry name" value="HELICc"/>
    <property type="match status" value="1"/>
</dbReference>
<dbReference type="Gene3D" id="3.40.50.300">
    <property type="entry name" value="P-loop containing nucleotide triphosphate hydrolases"/>
    <property type="match status" value="2"/>
</dbReference>
<dbReference type="EC" id="3.6.4.-" evidence="13"/>
<evidence type="ECO:0000256" key="5">
    <source>
        <dbReference type="ARBA" id="ARBA00022801"/>
    </source>
</evidence>
<organism evidence="16 17">
    <name type="scientific">Oligosphaera ethanolica</name>
    <dbReference type="NCBI Taxonomy" id="760260"/>
    <lineage>
        <taxon>Bacteria</taxon>
        <taxon>Pseudomonadati</taxon>
        <taxon>Lentisphaerota</taxon>
        <taxon>Oligosphaeria</taxon>
        <taxon>Oligosphaerales</taxon>
        <taxon>Oligosphaeraceae</taxon>
        <taxon>Oligosphaera</taxon>
    </lineage>
</organism>